<dbReference type="GeneID" id="91464228"/>
<proteinExistence type="predicted"/>
<evidence type="ECO:0000313" key="2">
    <source>
        <dbReference type="Proteomes" id="UP000516422"/>
    </source>
</evidence>
<dbReference type="KEGG" id="sgf:HEP81_04678"/>
<sequence>MSKCCGVSPCNCRVTAGTGTTVTGNGSAANPYVVSAAGGGGATAIAVTDSETIDFDLTGTGTAGDPYEITGSVILDPAPPGGGSNLLHEGPNGVYAECADVRTCFSATDGATYDASTGEIGAKVSTDAGNQTSIGSDGGIYTPAGSPLVQAQDSTTVDVTVSGTGTAADPYEVGAAVILDPTPPQGGTNLIGSGPEGLYLECADVRGCISAGEGASYDPATGVVEARLSTDAGNSVSFGSDGGLYAPPASGGGTTIVQAKDSPTVDVTVNGTGSAADPYKVSAAVILDPTPPQGGTNLIGSGPEGLYLECADVRGCFTAGDGITYDQATGEIAAKISGDAGNQTKIGTDGGIFTPAPAATVVQAADTTTLNATVTGTGTASDPYVVSGDVIVAPEQNGVEASPSGLLVAPSSDTGNRLAFGADNRLYVPPDTVGCGLQGDGSAANPLRAKPAAGSAAWAATWSCADSQYSTLKCDPNTGSLWTPPEHYTAADHLYQEHMNPVVSNIGPTGGWAILTPGGNPAVVAFDVPANFLGNQCRQWSYTSHVHASIDVSASSTATFELGYIYQEDGGALQTRPIEGVLTAFGSARRERYAGSVSEAGFGKPASSTLALHYFVAVRVIAGTITINSWTSDATIHTTTQG</sequence>
<evidence type="ECO:0000313" key="1">
    <source>
        <dbReference type="EMBL" id="QNT94950.1"/>
    </source>
</evidence>
<gene>
    <name evidence="1" type="ORF">HEP81_04678</name>
</gene>
<dbReference type="AlphaFoldDB" id="A0A7H1Q3S0"/>
<protein>
    <submittedName>
        <fullName evidence="1">Uncharacterized protein</fullName>
    </submittedName>
</protein>
<name>A0A7H1Q3S0_9ACTN</name>
<accession>A0A7H1Q3S0</accession>
<organism evidence="1 2">
    <name type="scientific">Streptomyces griseofuscus</name>
    <dbReference type="NCBI Taxonomy" id="146922"/>
    <lineage>
        <taxon>Bacteria</taxon>
        <taxon>Bacillati</taxon>
        <taxon>Actinomycetota</taxon>
        <taxon>Actinomycetes</taxon>
        <taxon>Kitasatosporales</taxon>
        <taxon>Streptomycetaceae</taxon>
        <taxon>Streptomyces</taxon>
    </lineage>
</organism>
<reference evidence="1 2" key="1">
    <citation type="submission" date="2020-04" db="EMBL/GenBank/DDBJ databases">
        <title>Characterization and engineering of Streptomyces griseofuscus DSM40191 as a potential heterologous host for expression of BGCs.</title>
        <authorList>
            <person name="Gren T."/>
            <person name="Whitford C.M."/>
            <person name="Mohite O.S."/>
            <person name="Joergensen T.S."/>
            <person name="Nielsen J.B."/>
            <person name="Lee S.Y."/>
            <person name="Weber T."/>
        </authorList>
    </citation>
    <scope>NUCLEOTIDE SEQUENCE [LARGE SCALE GENOMIC DNA]</scope>
    <source>
        <strain evidence="1 2">DSM 40191</strain>
    </source>
</reference>
<dbReference type="Proteomes" id="UP000516422">
    <property type="component" value="Chromosome"/>
</dbReference>
<dbReference type="EMBL" id="CP051006">
    <property type="protein sequence ID" value="QNT94950.1"/>
    <property type="molecule type" value="Genomic_DNA"/>
</dbReference>
<dbReference type="RefSeq" id="WP_037653601.1">
    <property type="nucleotide sequence ID" value="NZ_CP051006.1"/>
</dbReference>